<protein>
    <submittedName>
        <fullName evidence="11">Methyl-accepting chemotaxis protein</fullName>
    </submittedName>
</protein>
<evidence type="ECO:0000256" key="2">
    <source>
        <dbReference type="ARBA" id="ARBA00022692"/>
    </source>
</evidence>
<dbReference type="InterPro" id="IPR004090">
    <property type="entry name" value="Chemotax_Me-accpt_rcpt"/>
</dbReference>
<keyword evidence="4 8" id="KW-0472">Membrane</keyword>
<evidence type="ECO:0000259" key="10">
    <source>
        <dbReference type="PROSITE" id="PS50885"/>
    </source>
</evidence>
<feature type="domain" description="Methyl-accepting transducer" evidence="9">
    <location>
        <begin position="265"/>
        <end position="501"/>
    </location>
</feature>
<evidence type="ECO:0000313" key="12">
    <source>
        <dbReference type="Proteomes" id="UP000276260"/>
    </source>
</evidence>
<keyword evidence="2 8" id="KW-0812">Transmembrane</keyword>
<gene>
    <name evidence="11" type="ORF">EIK76_08500</name>
</gene>
<dbReference type="SUPFAM" id="SSF58104">
    <property type="entry name" value="Methyl-accepting chemotaxis protein (MCP) signaling domain"/>
    <property type="match status" value="1"/>
</dbReference>
<sequence length="538" mass="58140">MNLHSIRVKSSLPMLILAFTLLIVVSMFSYLSGLQKNALAIQADNFLQAISVVLNADRDLYQAKLATTMHLSKQGDSAALEAEVEDNAQQVKQRFADYLQFLKNYPDVQQQFAEFDQDYQLWYQSVNALLAASKTGAAAAELIAEEQTQFAALRNVLDKAGEAALNKSISEQQVLTAEISFFQNTTYTITAVILLIAGWFSYSVPKSLTTQINALTARLSEIASGDGDLTARLDTNSQDEFAALAEQFNGFVANLCQLIASVLQQAAQLSKLTQVLSESAMKTNDITRSLNVASDSIVSAVHEMTLANKEMAQVATDSAHEADEAKISAERGLVVVNSVTQSMANLTKDVDKALACSGELENSSENIASVLDVIRGIAEQTNLLALNAAIEAARAGEQGRGFAVVADEVRTLASRTQQSTNHIQEMIQALQSRVNEAATAISSGKTNADLTVSSFSQAEQVFRQLQQSSIKVNDMATQTASATEEQAIVSEEITKNLYALHDQASAAGEIAKDNDRLSNEIRQLSDTLFGLVGKFKIS</sequence>
<dbReference type="OrthoDB" id="9781845at2"/>
<dbReference type="FunFam" id="1.10.287.950:FF:000001">
    <property type="entry name" value="Methyl-accepting chemotaxis sensory transducer"/>
    <property type="match status" value="1"/>
</dbReference>
<organism evidence="11 12">
    <name type="scientific">Rheinheimera mesophila</name>
    <dbReference type="NCBI Taxonomy" id="1547515"/>
    <lineage>
        <taxon>Bacteria</taxon>
        <taxon>Pseudomonadati</taxon>
        <taxon>Pseudomonadota</taxon>
        <taxon>Gammaproteobacteria</taxon>
        <taxon>Chromatiales</taxon>
        <taxon>Chromatiaceae</taxon>
        <taxon>Rheinheimera</taxon>
    </lineage>
</organism>
<dbReference type="SMART" id="SM00283">
    <property type="entry name" value="MA"/>
    <property type="match status" value="1"/>
</dbReference>
<keyword evidence="5 7" id="KW-0807">Transducer</keyword>
<keyword evidence="3 8" id="KW-1133">Transmembrane helix</keyword>
<comment type="similarity">
    <text evidence="6">Belongs to the methyl-accepting chemotaxis (MCP) protein family.</text>
</comment>
<dbReference type="Pfam" id="PF00672">
    <property type="entry name" value="HAMP"/>
    <property type="match status" value="1"/>
</dbReference>
<dbReference type="PROSITE" id="PS50885">
    <property type="entry name" value="HAMP"/>
    <property type="match status" value="1"/>
</dbReference>
<dbReference type="GO" id="GO:0006935">
    <property type="term" value="P:chemotaxis"/>
    <property type="evidence" value="ECO:0007669"/>
    <property type="project" value="InterPro"/>
</dbReference>
<dbReference type="GO" id="GO:0004888">
    <property type="term" value="F:transmembrane signaling receptor activity"/>
    <property type="evidence" value="ECO:0007669"/>
    <property type="project" value="InterPro"/>
</dbReference>
<dbReference type="RefSeq" id="WP_046521298.1">
    <property type="nucleotide sequence ID" value="NZ_LAVS01000092.1"/>
</dbReference>
<dbReference type="PANTHER" id="PTHR32089">
    <property type="entry name" value="METHYL-ACCEPTING CHEMOTAXIS PROTEIN MCPB"/>
    <property type="match status" value="1"/>
</dbReference>
<dbReference type="Proteomes" id="UP000276260">
    <property type="component" value="Unassembled WGS sequence"/>
</dbReference>
<feature type="domain" description="HAMP" evidence="10">
    <location>
        <begin position="206"/>
        <end position="260"/>
    </location>
</feature>
<feature type="transmembrane region" description="Helical" evidence="8">
    <location>
        <begin position="12"/>
        <end position="31"/>
    </location>
</feature>
<evidence type="ECO:0000256" key="8">
    <source>
        <dbReference type="SAM" id="Phobius"/>
    </source>
</evidence>
<dbReference type="GO" id="GO:0016020">
    <property type="term" value="C:membrane"/>
    <property type="evidence" value="ECO:0007669"/>
    <property type="project" value="UniProtKB-SubCell"/>
</dbReference>
<accession>A0A3P3QIF1</accession>
<reference evidence="11 12" key="1">
    <citation type="submission" date="2018-11" db="EMBL/GenBank/DDBJ databases">
        <title>Draft genome analysis of Rheinheimera mesophila isolated from an industrial waste site.</title>
        <authorList>
            <person name="Yu Q."/>
            <person name="Qi Y."/>
            <person name="Zhang H."/>
            <person name="Lu Y."/>
            <person name="Pu J."/>
        </authorList>
    </citation>
    <scope>NUCLEOTIDE SEQUENCE [LARGE SCALE GENOMIC DNA]</scope>
    <source>
        <strain evidence="11 12">IITR13</strain>
    </source>
</reference>
<evidence type="ECO:0000259" key="9">
    <source>
        <dbReference type="PROSITE" id="PS50111"/>
    </source>
</evidence>
<dbReference type="InterPro" id="IPR003660">
    <property type="entry name" value="HAMP_dom"/>
</dbReference>
<dbReference type="EMBL" id="RRCF01000002">
    <property type="protein sequence ID" value="RRJ20932.1"/>
    <property type="molecule type" value="Genomic_DNA"/>
</dbReference>
<dbReference type="CDD" id="cd06225">
    <property type="entry name" value="HAMP"/>
    <property type="match status" value="1"/>
</dbReference>
<dbReference type="AlphaFoldDB" id="A0A3P3QIF1"/>
<dbReference type="PANTHER" id="PTHR32089:SF119">
    <property type="entry name" value="METHYL-ACCEPTING CHEMOTAXIS PROTEIN CTPL"/>
    <property type="match status" value="1"/>
</dbReference>
<evidence type="ECO:0000313" key="11">
    <source>
        <dbReference type="EMBL" id="RRJ20932.1"/>
    </source>
</evidence>
<comment type="caution">
    <text evidence="11">The sequence shown here is derived from an EMBL/GenBank/DDBJ whole genome shotgun (WGS) entry which is preliminary data.</text>
</comment>
<name>A0A3P3QIF1_9GAMM</name>
<evidence type="ECO:0000256" key="4">
    <source>
        <dbReference type="ARBA" id="ARBA00023136"/>
    </source>
</evidence>
<dbReference type="InterPro" id="IPR004089">
    <property type="entry name" value="MCPsignal_dom"/>
</dbReference>
<evidence type="ECO:0000256" key="3">
    <source>
        <dbReference type="ARBA" id="ARBA00022989"/>
    </source>
</evidence>
<dbReference type="SMART" id="SM00304">
    <property type="entry name" value="HAMP"/>
    <property type="match status" value="2"/>
</dbReference>
<dbReference type="GO" id="GO:0007165">
    <property type="term" value="P:signal transduction"/>
    <property type="evidence" value="ECO:0007669"/>
    <property type="project" value="UniProtKB-KW"/>
</dbReference>
<comment type="subcellular location">
    <subcellularLocation>
        <location evidence="1">Membrane</location>
        <topology evidence="1">Multi-pass membrane protein</topology>
    </subcellularLocation>
</comment>
<dbReference type="PROSITE" id="PS50111">
    <property type="entry name" value="CHEMOTAXIS_TRANSDUC_2"/>
    <property type="match status" value="1"/>
</dbReference>
<evidence type="ECO:0000256" key="5">
    <source>
        <dbReference type="ARBA" id="ARBA00023224"/>
    </source>
</evidence>
<dbReference type="PRINTS" id="PR00260">
    <property type="entry name" value="CHEMTRNSDUCR"/>
</dbReference>
<dbReference type="Pfam" id="PF00015">
    <property type="entry name" value="MCPsignal"/>
    <property type="match status" value="1"/>
</dbReference>
<dbReference type="Gene3D" id="1.10.287.950">
    <property type="entry name" value="Methyl-accepting chemotaxis protein"/>
    <property type="match status" value="1"/>
</dbReference>
<proteinExistence type="inferred from homology"/>
<evidence type="ECO:0000256" key="7">
    <source>
        <dbReference type="PROSITE-ProRule" id="PRU00284"/>
    </source>
</evidence>
<evidence type="ECO:0000256" key="1">
    <source>
        <dbReference type="ARBA" id="ARBA00004141"/>
    </source>
</evidence>
<keyword evidence="12" id="KW-1185">Reference proteome</keyword>
<evidence type="ECO:0000256" key="6">
    <source>
        <dbReference type="ARBA" id="ARBA00029447"/>
    </source>
</evidence>